<dbReference type="PROSITE" id="PS51755">
    <property type="entry name" value="OMPR_PHOB"/>
    <property type="match status" value="1"/>
</dbReference>
<dbReference type="GO" id="GO:0006355">
    <property type="term" value="P:regulation of DNA-templated transcription"/>
    <property type="evidence" value="ECO:0007669"/>
    <property type="project" value="InterPro"/>
</dbReference>
<keyword evidence="1 2" id="KW-0238">DNA-binding</keyword>
<keyword evidence="6" id="KW-1185">Reference proteome</keyword>
<keyword evidence="3" id="KW-0472">Membrane</keyword>
<sequence length="228" mass="26066">MNAKFTINNWLLDGDSSSLIHKESHEQRRLGEFQFRLLQVLADNAGKILSRDELNAKVWEKRVIGNNSLPNAVHALRVALDDNSKQKFIIKTIPKKGYMLEAEYCQNLTVQIEPVLADGAEIWAQPLHTKETVDSSYTQMPEARSRPTTITTQFRPNKLWQRLFLVQMALVFILSAVLVKSLFLETKIPEVLSHNLWDNVKLAPLLPTSHDEPYERLSHLPSQNVTSN</sequence>
<dbReference type="Gene3D" id="1.10.10.10">
    <property type="entry name" value="Winged helix-like DNA-binding domain superfamily/Winged helix DNA-binding domain"/>
    <property type="match status" value="1"/>
</dbReference>
<dbReference type="InterPro" id="IPR036388">
    <property type="entry name" value="WH-like_DNA-bd_sf"/>
</dbReference>
<protein>
    <submittedName>
        <fullName evidence="5">DNA-binding winged helix-turn-helix (WHTH) domain-containing protein</fullName>
    </submittedName>
</protein>
<evidence type="ECO:0000313" key="6">
    <source>
        <dbReference type="Proteomes" id="UP000242222"/>
    </source>
</evidence>
<name>A0A1I4YAF0_9GAMM</name>
<evidence type="ECO:0000256" key="2">
    <source>
        <dbReference type="PROSITE-ProRule" id="PRU01091"/>
    </source>
</evidence>
<evidence type="ECO:0000256" key="3">
    <source>
        <dbReference type="SAM" id="Phobius"/>
    </source>
</evidence>
<feature type="transmembrane region" description="Helical" evidence="3">
    <location>
        <begin position="163"/>
        <end position="183"/>
    </location>
</feature>
<organism evidence="5 6">
    <name type="scientific">Izhakiella capsodis</name>
    <dbReference type="NCBI Taxonomy" id="1367852"/>
    <lineage>
        <taxon>Bacteria</taxon>
        <taxon>Pseudomonadati</taxon>
        <taxon>Pseudomonadota</taxon>
        <taxon>Gammaproteobacteria</taxon>
        <taxon>Enterobacterales</taxon>
        <taxon>Erwiniaceae</taxon>
        <taxon>Izhakiella</taxon>
    </lineage>
</organism>
<dbReference type="InterPro" id="IPR016032">
    <property type="entry name" value="Sig_transdc_resp-reg_C-effctor"/>
</dbReference>
<dbReference type="AlphaFoldDB" id="A0A1I4YAF0"/>
<keyword evidence="3" id="KW-0812">Transmembrane</keyword>
<feature type="domain" description="OmpR/PhoB-type" evidence="4">
    <location>
        <begin position="2"/>
        <end position="102"/>
    </location>
</feature>
<dbReference type="Proteomes" id="UP000242222">
    <property type="component" value="Unassembled WGS sequence"/>
</dbReference>
<dbReference type="GO" id="GO:0003677">
    <property type="term" value="F:DNA binding"/>
    <property type="evidence" value="ECO:0007669"/>
    <property type="project" value="UniProtKB-UniRule"/>
</dbReference>
<dbReference type="Pfam" id="PF00486">
    <property type="entry name" value="Trans_reg_C"/>
    <property type="match status" value="1"/>
</dbReference>
<evidence type="ECO:0000256" key="1">
    <source>
        <dbReference type="ARBA" id="ARBA00023125"/>
    </source>
</evidence>
<accession>A0A1I4YAF0</accession>
<dbReference type="GO" id="GO:0000160">
    <property type="term" value="P:phosphorelay signal transduction system"/>
    <property type="evidence" value="ECO:0007669"/>
    <property type="project" value="InterPro"/>
</dbReference>
<dbReference type="OrthoDB" id="799930at2"/>
<evidence type="ECO:0000259" key="4">
    <source>
        <dbReference type="PROSITE" id="PS51755"/>
    </source>
</evidence>
<proteinExistence type="predicted"/>
<keyword evidence="3" id="KW-1133">Transmembrane helix</keyword>
<dbReference type="SMART" id="SM00862">
    <property type="entry name" value="Trans_reg_C"/>
    <property type="match status" value="1"/>
</dbReference>
<gene>
    <name evidence="5" type="ORF">SAMN05216516_1063</name>
</gene>
<evidence type="ECO:0000313" key="5">
    <source>
        <dbReference type="EMBL" id="SFN34984.1"/>
    </source>
</evidence>
<dbReference type="SUPFAM" id="SSF46894">
    <property type="entry name" value="C-terminal effector domain of the bipartite response regulators"/>
    <property type="match status" value="1"/>
</dbReference>
<feature type="DNA-binding region" description="OmpR/PhoB-type" evidence="2">
    <location>
        <begin position="2"/>
        <end position="102"/>
    </location>
</feature>
<dbReference type="RefSeq" id="WP_092877666.1">
    <property type="nucleotide sequence ID" value="NZ_FOVC01000006.1"/>
</dbReference>
<dbReference type="InterPro" id="IPR001867">
    <property type="entry name" value="OmpR/PhoB-type_DNA-bd"/>
</dbReference>
<reference evidence="6" key="1">
    <citation type="submission" date="2016-10" db="EMBL/GenBank/DDBJ databases">
        <authorList>
            <person name="Varghese N."/>
            <person name="Submissions S."/>
        </authorList>
    </citation>
    <scope>NUCLEOTIDE SEQUENCE [LARGE SCALE GENOMIC DNA]</scope>
    <source>
        <strain evidence="6">N6PO6</strain>
    </source>
</reference>
<dbReference type="STRING" id="1367852.SAMN05216516_1063"/>
<dbReference type="EMBL" id="FOVC01000006">
    <property type="protein sequence ID" value="SFN34984.1"/>
    <property type="molecule type" value="Genomic_DNA"/>
</dbReference>
<dbReference type="CDD" id="cd00383">
    <property type="entry name" value="trans_reg_C"/>
    <property type="match status" value="1"/>
</dbReference>